<dbReference type="GO" id="GO:0010468">
    <property type="term" value="P:regulation of gene expression"/>
    <property type="evidence" value="ECO:0007669"/>
    <property type="project" value="UniProtKB-ARBA"/>
</dbReference>
<keyword evidence="4 8" id="KW-0863">Zinc-finger</keyword>
<dbReference type="PANTHER" id="PTHR24392:SF56">
    <property type="entry name" value="ZINC FINGER PROTEIN 510"/>
    <property type="match status" value="1"/>
</dbReference>
<dbReference type="InterPro" id="IPR013087">
    <property type="entry name" value="Znf_C2H2_type"/>
</dbReference>
<gene>
    <name evidence="10" type="ORF">BDFB_005880</name>
</gene>
<dbReference type="Gene3D" id="3.30.160.60">
    <property type="entry name" value="Classic Zinc Finger"/>
    <property type="match status" value="3"/>
</dbReference>
<keyword evidence="6" id="KW-0238">DNA-binding</keyword>
<evidence type="ECO:0000256" key="7">
    <source>
        <dbReference type="ARBA" id="ARBA00023242"/>
    </source>
</evidence>
<dbReference type="PROSITE" id="PS50157">
    <property type="entry name" value="ZINC_FINGER_C2H2_2"/>
    <property type="match status" value="1"/>
</dbReference>
<dbReference type="InterPro" id="IPR056438">
    <property type="entry name" value="Znf-C2H2_CTCF"/>
</dbReference>
<dbReference type="OrthoDB" id="6713977at2759"/>
<organism evidence="10 11">
    <name type="scientific">Asbolus verrucosus</name>
    <name type="common">Desert ironclad beetle</name>
    <dbReference type="NCBI Taxonomy" id="1661398"/>
    <lineage>
        <taxon>Eukaryota</taxon>
        <taxon>Metazoa</taxon>
        <taxon>Ecdysozoa</taxon>
        <taxon>Arthropoda</taxon>
        <taxon>Hexapoda</taxon>
        <taxon>Insecta</taxon>
        <taxon>Pterygota</taxon>
        <taxon>Neoptera</taxon>
        <taxon>Endopterygota</taxon>
        <taxon>Coleoptera</taxon>
        <taxon>Polyphaga</taxon>
        <taxon>Cucujiformia</taxon>
        <taxon>Tenebrionidae</taxon>
        <taxon>Pimeliinae</taxon>
        <taxon>Asbolus</taxon>
    </lineage>
</organism>
<dbReference type="SMART" id="SM00355">
    <property type="entry name" value="ZnF_C2H2"/>
    <property type="match status" value="5"/>
</dbReference>
<evidence type="ECO:0000256" key="6">
    <source>
        <dbReference type="ARBA" id="ARBA00023125"/>
    </source>
</evidence>
<dbReference type="PANTHER" id="PTHR24392">
    <property type="entry name" value="ZINC FINGER PROTEIN"/>
    <property type="match status" value="1"/>
</dbReference>
<dbReference type="GO" id="GO:0005634">
    <property type="term" value="C:nucleus"/>
    <property type="evidence" value="ECO:0007669"/>
    <property type="project" value="UniProtKB-SubCell"/>
</dbReference>
<dbReference type="Pfam" id="PF23611">
    <property type="entry name" value="zf-C2H2_16"/>
    <property type="match status" value="1"/>
</dbReference>
<evidence type="ECO:0000256" key="1">
    <source>
        <dbReference type="ARBA" id="ARBA00004123"/>
    </source>
</evidence>
<dbReference type="SUPFAM" id="SSF57667">
    <property type="entry name" value="beta-beta-alpha zinc fingers"/>
    <property type="match status" value="1"/>
</dbReference>
<evidence type="ECO:0000256" key="5">
    <source>
        <dbReference type="ARBA" id="ARBA00022833"/>
    </source>
</evidence>
<dbReference type="InterPro" id="IPR036236">
    <property type="entry name" value="Znf_C2H2_sf"/>
</dbReference>
<accession>A0A482W710</accession>
<sequence length="273" mass="31706">MSIICRACLQNVDKDSYFYIDTFDNTQIPNTVPKDCKVNLTYVIYDVAEPTLNNRESPKCIDESKEVTQLEENGEVVLINLTKTLSNGDAESSKTEDKEVLLLSCNECSFVTMEKEKLINHKCMSISTPDKYKCPYCDYSTGRRYRLSYHINAKHTKTNWYDCGQCDYKTTDSSSLRRHQKVVHSVREEGAPLFSCTYCEFHSVSEVALQRHRVSKHGPIIQCCNFCSYQTKDKSNFRKHLYIHGDKPRKCTQCSYQCVSPYQLERHYKKCHV</sequence>
<comment type="subcellular location">
    <subcellularLocation>
        <location evidence="1">Nucleus</location>
    </subcellularLocation>
</comment>
<evidence type="ECO:0000256" key="2">
    <source>
        <dbReference type="ARBA" id="ARBA00022723"/>
    </source>
</evidence>
<dbReference type="Proteomes" id="UP000292052">
    <property type="component" value="Unassembled WGS sequence"/>
</dbReference>
<dbReference type="EMBL" id="QDEB01021133">
    <property type="protein sequence ID" value="RZC40981.1"/>
    <property type="molecule type" value="Genomic_DNA"/>
</dbReference>
<protein>
    <submittedName>
        <fullName evidence="10">Zinc finger protein 64-like protein, isoforms 3 and 4-like</fullName>
    </submittedName>
</protein>
<reference evidence="10 11" key="1">
    <citation type="submission" date="2017-03" db="EMBL/GenBank/DDBJ databases">
        <title>Genome of the blue death feigning beetle - Asbolus verrucosus.</title>
        <authorList>
            <person name="Rider S.D."/>
        </authorList>
    </citation>
    <scope>NUCLEOTIDE SEQUENCE [LARGE SCALE GENOMIC DNA]</scope>
    <source>
        <strain evidence="10">Butters</strain>
        <tissue evidence="10">Head and leg muscle</tissue>
    </source>
</reference>
<dbReference type="GO" id="GO:0008270">
    <property type="term" value="F:zinc ion binding"/>
    <property type="evidence" value="ECO:0007669"/>
    <property type="project" value="UniProtKB-KW"/>
</dbReference>
<evidence type="ECO:0000256" key="8">
    <source>
        <dbReference type="PROSITE-ProRule" id="PRU00042"/>
    </source>
</evidence>
<dbReference type="GO" id="GO:0003677">
    <property type="term" value="F:DNA binding"/>
    <property type="evidence" value="ECO:0007669"/>
    <property type="project" value="UniProtKB-KW"/>
</dbReference>
<proteinExistence type="predicted"/>
<comment type="caution">
    <text evidence="10">The sequence shown here is derived from an EMBL/GenBank/DDBJ whole genome shotgun (WGS) entry which is preliminary data.</text>
</comment>
<keyword evidence="5" id="KW-0862">Zinc</keyword>
<evidence type="ECO:0000313" key="11">
    <source>
        <dbReference type="Proteomes" id="UP000292052"/>
    </source>
</evidence>
<name>A0A482W710_ASBVE</name>
<dbReference type="AlphaFoldDB" id="A0A482W710"/>
<keyword evidence="7" id="KW-0539">Nucleus</keyword>
<keyword evidence="2" id="KW-0479">Metal-binding</keyword>
<evidence type="ECO:0000313" key="10">
    <source>
        <dbReference type="EMBL" id="RZC40981.1"/>
    </source>
</evidence>
<keyword evidence="3" id="KW-0677">Repeat</keyword>
<dbReference type="PROSITE" id="PS00028">
    <property type="entry name" value="ZINC_FINGER_C2H2_1"/>
    <property type="match status" value="1"/>
</dbReference>
<evidence type="ECO:0000256" key="3">
    <source>
        <dbReference type="ARBA" id="ARBA00022737"/>
    </source>
</evidence>
<evidence type="ECO:0000259" key="9">
    <source>
        <dbReference type="PROSITE" id="PS50157"/>
    </source>
</evidence>
<feature type="domain" description="C2H2-type" evidence="9">
    <location>
        <begin position="161"/>
        <end position="189"/>
    </location>
</feature>
<keyword evidence="11" id="KW-1185">Reference proteome</keyword>
<evidence type="ECO:0000256" key="4">
    <source>
        <dbReference type="ARBA" id="ARBA00022771"/>
    </source>
</evidence>
<dbReference type="Pfam" id="PF00096">
    <property type="entry name" value="zf-C2H2"/>
    <property type="match status" value="1"/>
</dbReference>